<dbReference type="SMART" id="SM00645">
    <property type="entry name" value="Pept_C1"/>
    <property type="match status" value="1"/>
</dbReference>
<name>A0A815QD53_9BILA</name>
<dbReference type="PROSITE" id="PS00640">
    <property type="entry name" value="THIOL_PROTEASE_ASN"/>
    <property type="match status" value="1"/>
</dbReference>
<dbReference type="CDD" id="cd02248">
    <property type="entry name" value="Peptidase_C1A"/>
    <property type="match status" value="1"/>
</dbReference>
<reference evidence="3" key="1">
    <citation type="submission" date="2021-02" db="EMBL/GenBank/DDBJ databases">
        <authorList>
            <person name="Nowell W R."/>
        </authorList>
    </citation>
    <scope>NUCLEOTIDE SEQUENCE</scope>
</reference>
<dbReference type="Pfam" id="PF08246">
    <property type="entry name" value="Inhibitor_I29"/>
    <property type="match status" value="1"/>
</dbReference>
<dbReference type="InterPro" id="IPR013128">
    <property type="entry name" value="Peptidase_C1A"/>
</dbReference>
<dbReference type="GO" id="GO:0008234">
    <property type="term" value="F:cysteine-type peptidase activity"/>
    <property type="evidence" value="ECO:0007669"/>
    <property type="project" value="InterPro"/>
</dbReference>
<gene>
    <name evidence="3" type="ORF">RFH988_LOCUS37146</name>
</gene>
<evidence type="ECO:0000256" key="1">
    <source>
        <dbReference type="ARBA" id="ARBA00008455"/>
    </source>
</evidence>
<dbReference type="InterPro" id="IPR038765">
    <property type="entry name" value="Papain-like_cys_pep_sf"/>
</dbReference>
<sequence length="280" mass="31439">MHIKLIIFFGRAQSERKQIFLENVNRIHTYERLHPNATFTLGINHLTDRRIEELVSHSKHYIKPHTENMESSLKPIHLPDSFDWRTKGVISPVKDQGEIEDAEAFAAVEVVESLHAIQTGQLIEGSIARVADCCPQPVDPFLCIMKLGGICSATDYPTPTGQCIPNQCTPFAHFDKIMRLKNRDENTMVTWIQNSTLFVGIDASRTSFQFYIGGIYKDNSCSQTVIDHTLQLVGYGKTSSGDLFWICKNSWGASWGEAGYIRVLRGQNTCGIASYVVQVA</sequence>
<dbReference type="SUPFAM" id="SSF54001">
    <property type="entry name" value="Cysteine proteinases"/>
    <property type="match status" value="1"/>
</dbReference>
<feature type="domain" description="Peptidase C1A papain C-terminal" evidence="2">
    <location>
        <begin position="78"/>
        <end position="280"/>
    </location>
</feature>
<accession>A0A815QD53</accession>
<dbReference type="Gene3D" id="3.90.70.10">
    <property type="entry name" value="Cysteine proteinases"/>
    <property type="match status" value="1"/>
</dbReference>
<evidence type="ECO:0000259" key="2">
    <source>
        <dbReference type="SMART" id="SM00645"/>
    </source>
</evidence>
<evidence type="ECO:0000313" key="4">
    <source>
        <dbReference type="Proteomes" id="UP000663882"/>
    </source>
</evidence>
<protein>
    <recommendedName>
        <fullName evidence="2">Peptidase C1A papain C-terminal domain-containing protein</fullName>
    </recommendedName>
</protein>
<organism evidence="3 4">
    <name type="scientific">Rotaria sordida</name>
    <dbReference type="NCBI Taxonomy" id="392033"/>
    <lineage>
        <taxon>Eukaryota</taxon>
        <taxon>Metazoa</taxon>
        <taxon>Spiralia</taxon>
        <taxon>Gnathifera</taxon>
        <taxon>Rotifera</taxon>
        <taxon>Eurotatoria</taxon>
        <taxon>Bdelloidea</taxon>
        <taxon>Philodinida</taxon>
        <taxon>Philodinidae</taxon>
        <taxon>Rotaria</taxon>
    </lineage>
</organism>
<dbReference type="PANTHER" id="PTHR12411">
    <property type="entry name" value="CYSTEINE PROTEASE FAMILY C1-RELATED"/>
    <property type="match status" value="1"/>
</dbReference>
<dbReference type="EMBL" id="CAJNOO010007042">
    <property type="protein sequence ID" value="CAF1460828.1"/>
    <property type="molecule type" value="Genomic_DNA"/>
</dbReference>
<dbReference type="GO" id="GO:0006508">
    <property type="term" value="P:proteolysis"/>
    <property type="evidence" value="ECO:0007669"/>
    <property type="project" value="InterPro"/>
</dbReference>
<dbReference type="InterPro" id="IPR000668">
    <property type="entry name" value="Peptidase_C1A_C"/>
</dbReference>
<dbReference type="InterPro" id="IPR025661">
    <property type="entry name" value="Pept_asp_AS"/>
</dbReference>
<dbReference type="InterPro" id="IPR013201">
    <property type="entry name" value="Prot_inhib_I29"/>
</dbReference>
<dbReference type="OrthoDB" id="65740at2759"/>
<dbReference type="AlphaFoldDB" id="A0A815QD53"/>
<comment type="similarity">
    <text evidence="1">Belongs to the peptidase C1 family.</text>
</comment>
<dbReference type="Pfam" id="PF00112">
    <property type="entry name" value="Peptidase_C1"/>
    <property type="match status" value="1"/>
</dbReference>
<comment type="caution">
    <text evidence="3">The sequence shown here is derived from an EMBL/GenBank/DDBJ whole genome shotgun (WGS) entry which is preliminary data.</text>
</comment>
<evidence type="ECO:0000313" key="3">
    <source>
        <dbReference type="EMBL" id="CAF1460828.1"/>
    </source>
</evidence>
<dbReference type="InterPro" id="IPR039417">
    <property type="entry name" value="Peptidase_C1A_papain-like"/>
</dbReference>
<dbReference type="Proteomes" id="UP000663882">
    <property type="component" value="Unassembled WGS sequence"/>
</dbReference>
<proteinExistence type="inferred from homology"/>